<accession>A0ABT7E9Z9</accession>
<evidence type="ECO:0000313" key="3">
    <source>
        <dbReference type="Proteomes" id="UP001301012"/>
    </source>
</evidence>
<dbReference type="InterPro" id="IPR003709">
    <property type="entry name" value="VanY-like_core_dom"/>
</dbReference>
<dbReference type="RefSeq" id="WP_284132684.1">
    <property type="nucleotide sequence ID" value="NZ_JASKYM010000003.1"/>
</dbReference>
<dbReference type="PANTHER" id="PTHR34385:SF1">
    <property type="entry name" value="PEPTIDOGLYCAN L-ALANYL-D-GLUTAMATE ENDOPEPTIDASE CWLK"/>
    <property type="match status" value="1"/>
</dbReference>
<gene>
    <name evidence="2" type="ORF">QOZ84_09320</name>
</gene>
<comment type="caution">
    <text evidence="2">The sequence shown here is derived from an EMBL/GenBank/DDBJ whole genome shotgun (WGS) entry which is preliminary data.</text>
</comment>
<evidence type="ECO:0000313" key="2">
    <source>
        <dbReference type="EMBL" id="MDK2563748.1"/>
    </source>
</evidence>
<protein>
    <submittedName>
        <fullName evidence="2">M15 family metallopeptidase</fullName>
    </submittedName>
</protein>
<dbReference type="Proteomes" id="UP001301012">
    <property type="component" value="Unassembled WGS sequence"/>
</dbReference>
<dbReference type="CDD" id="cd14852">
    <property type="entry name" value="LD-carboxypeptidase"/>
    <property type="match status" value="1"/>
</dbReference>
<dbReference type="Gene3D" id="3.30.1380.10">
    <property type="match status" value="1"/>
</dbReference>
<dbReference type="Pfam" id="PF02557">
    <property type="entry name" value="VanY"/>
    <property type="match status" value="1"/>
</dbReference>
<sequence length="247" mass="28387">MSSLSARKQVRKKKKKMKRKAVVLITVILILLSILLIGTLSVSKATVSDLEAKPIKHENVDSKYMVLVNRKNKVDEKFYPKDLVIPNIKFLRSNSSNKYLSKDVAVQIENLFNKATSENINLRGVSGYRSYKYQKNLYRNNIRKSGEIQTNKYMAQPGTSEHQTGLAIDILSSEYASLDEGFENTNAYRWLLENISEYGFIIRYPKGKQDITGYAYEPWHLRYVGKTAATEINKKGITLEEYLNENK</sequence>
<evidence type="ECO:0000259" key="1">
    <source>
        <dbReference type="Pfam" id="PF02557"/>
    </source>
</evidence>
<dbReference type="InterPro" id="IPR058193">
    <property type="entry name" value="VanY/YodJ_core_dom"/>
</dbReference>
<feature type="domain" description="D-alanyl-D-alanine carboxypeptidase-like core" evidence="1">
    <location>
        <begin position="98"/>
        <end position="226"/>
    </location>
</feature>
<dbReference type="InterPro" id="IPR052179">
    <property type="entry name" value="DD-CPase-like"/>
</dbReference>
<dbReference type="PANTHER" id="PTHR34385">
    <property type="entry name" value="D-ALANYL-D-ALANINE CARBOXYPEPTIDASE"/>
    <property type="match status" value="1"/>
</dbReference>
<organism evidence="2 3">
    <name type="scientific">Romboutsia sedimentorum</name>
    <dbReference type="NCBI Taxonomy" id="1368474"/>
    <lineage>
        <taxon>Bacteria</taxon>
        <taxon>Bacillati</taxon>
        <taxon>Bacillota</taxon>
        <taxon>Clostridia</taxon>
        <taxon>Peptostreptococcales</taxon>
        <taxon>Peptostreptococcaceae</taxon>
        <taxon>Romboutsia</taxon>
    </lineage>
</organism>
<dbReference type="EMBL" id="JASKYM010000003">
    <property type="protein sequence ID" value="MDK2563748.1"/>
    <property type="molecule type" value="Genomic_DNA"/>
</dbReference>
<name>A0ABT7E9Z9_9FIRM</name>
<proteinExistence type="predicted"/>
<keyword evidence="3" id="KW-1185">Reference proteome</keyword>
<dbReference type="SUPFAM" id="SSF55166">
    <property type="entry name" value="Hedgehog/DD-peptidase"/>
    <property type="match status" value="1"/>
</dbReference>
<dbReference type="InterPro" id="IPR009045">
    <property type="entry name" value="Zn_M74/Hedgehog-like"/>
</dbReference>
<reference evidence="2 3" key="1">
    <citation type="submission" date="2023-05" db="EMBL/GenBank/DDBJ databases">
        <title>Rombocin, a short stable natural nisin variant, displays selective antimicrobial activity against Listeria monocytogenes and employs dual mode of action to kill target bacterial strains.</title>
        <authorList>
            <person name="Wambui J."/>
            <person name="Stephan R."/>
            <person name="Kuipers O.P."/>
        </authorList>
    </citation>
    <scope>NUCLEOTIDE SEQUENCE [LARGE SCALE GENOMIC DNA]</scope>
    <source>
        <strain evidence="2 3">RC002</strain>
    </source>
</reference>